<evidence type="ECO:0000256" key="7">
    <source>
        <dbReference type="SAM" id="Coils"/>
    </source>
</evidence>
<keyword evidence="8" id="KW-0472">Membrane</keyword>
<gene>
    <name evidence="10" type="ORF">A2817_02520</name>
</gene>
<dbReference type="PANTHER" id="PTHR43711:SF1">
    <property type="entry name" value="HISTIDINE KINASE 1"/>
    <property type="match status" value="1"/>
</dbReference>
<dbReference type="Gene3D" id="3.30.565.10">
    <property type="entry name" value="Histidine kinase-like ATPase, C-terminal domain"/>
    <property type="match status" value="1"/>
</dbReference>
<accession>A0A1F8EFT8</accession>
<dbReference type="PANTHER" id="PTHR43711">
    <property type="entry name" value="TWO-COMPONENT HISTIDINE KINASE"/>
    <property type="match status" value="1"/>
</dbReference>
<feature type="transmembrane region" description="Helical" evidence="8">
    <location>
        <begin position="170"/>
        <end position="195"/>
    </location>
</feature>
<dbReference type="Pfam" id="PF16927">
    <property type="entry name" value="HisKA_7TM"/>
    <property type="match status" value="1"/>
</dbReference>
<evidence type="ECO:0000256" key="2">
    <source>
        <dbReference type="ARBA" id="ARBA00012438"/>
    </source>
</evidence>
<name>A0A1F8EFT8_9BACT</name>
<evidence type="ECO:0000256" key="1">
    <source>
        <dbReference type="ARBA" id="ARBA00000085"/>
    </source>
</evidence>
<dbReference type="InterPro" id="IPR003594">
    <property type="entry name" value="HATPase_dom"/>
</dbReference>
<feature type="transmembrane region" description="Helical" evidence="8">
    <location>
        <begin position="254"/>
        <end position="276"/>
    </location>
</feature>
<keyword evidence="5" id="KW-0418">Kinase</keyword>
<dbReference type="Pfam" id="PF00512">
    <property type="entry name" value="HisKA"/>
    <property type="match status" value="1"/>
</dbReference>
<dbReference type="PROSITE" id="PS50109">
    <property type="entry name" value="HIS_KIN"/>
    <property type="match status" value="1"/>
</dbReference>
<feature type="domain" description="Histidine kinase" evidence="9">
    <location>
        <begin position="312"/>
        <end position="528"/>
    </location>
</feature>
<dbReference type="InterPro" id="IPR036097">
    <property type="entry name" value="HisK_dim/P_sf"/>
</dbReference>
<evidence type="ECO:0000256" key="4">
    <source>
        <dbReference type="ARBA" id="ARBA00022679"/>
    </source>
</evidence>
<dbReference type="SMART" id="SM00387">
    <property type="entry name" value="HATPase_c"/>
    <property type="match status" value="1"/>
</dbReference>
<evidence type="ECO:0000256" key="8">
    <source>
        <dbReference type="SAM" id="Phobius"/>
    </source>
</evidence>
<comment type="catalytic activity">
    <reaction evidence="1">
        <text>ATP + protein L-histidine = ADP + protein N-phospho-L-histidine.</text>
        <dbReference type="EC" id="2.7.13.3"/>
    </reaction>
</comment>
<feature type="transmembrane region" description="Helical" evidence="8">
    <location>
        <begin position="133"/>
        <end position="154"/>
    </location>
</feature>
<dbReference type="SUPFAM" id="SSF47384">
    <property type="entry name" value="Homodimeric domain of signal transducing histidine kinase"/>
    <property type="match status" value="1"/>
</dbReference>
<dbReference type="InterPro" id="IPR003661">
    <property type="entry name" value="HisK_dim/P_dom"/>
</dbReference>
<keyword evidence="7" id="KW-0175">Coiled coil</keyword>
<dbReference type="InterPro" id="IPR005467">
    <property type="entry name" value="His_kinase_dom"/>
</dbReference>
<dbReference type="GO" id="GO:0000155">
    <property type="term" value="F:phosphorelay sensor kinase activity"/>
    <property type="evidence" value="ECO:0007669"/>
    <property type="project" value="InterPro"/>
</dbReference>
<feature type="transmembrane region" description="Helical" evidence="8">
    <location>
        <begin position="6"/>
        <end position="25"/>
    </location>
</feature>
<dbReference type="InterPro" id="IPR004358">
    <property type="entry name" value="Sig_transdc_His_kin-like_C"/>
</dbReference>
<proteinExistence type="predicted"/>
<keyword evidence="8" id="KW-0812">Transmembrane</keyword>
<dbReference type="CDD" id="cd00075">
    <property type="entry name" value="HATPase"/>
    <property type="match status" value="1"/>
</dbReference>
<reference evidence="10 11" key="1">
    <citation type="journal article" date="2016" name="Nat. Commun.">
        <title>Thousands of microbial genomes shed light on interconnected biogeochemical processes in an aquifer system.</title>
        <authorList>
            <person name="Anantharaman K."/>
            <person name="Brown C.T."/>
            <person name="Hug L.A."/>
            <person name="Sharon I."/>
            <person name="Castelle C.J."/>
            <person name="Probst A.J."/>
            <person name="Thomas B.C."/>
            <person name="Singh A."/>
            <person name="Wilkins M.J."/>
            <person name="Karaoz U."/>
            <person name="Brodie E.L."/>
            <person name="Williams K.H."/>
            <person name="Hubbard S.S."/>
            <person name="Banfield J.F."/>
        </authorList>
    </citation>
    <scope>NUCLEOTIDE SEQUENCE [LARGE SCALE GENOMIC DNA]</scope>
</reference>
<sequence length="528" mass="59696">MAQDLAYTLVASFGIFFMGIVVYFHDRLSATNRLFFLMSLSTVFWSLANYFSLNTESNMLLFWVSLVLFFAAPHAVIFCLFVYNFPNRNFAFNRLLLGTVMTTLIFTMWATVSPFVFSNIYVSQSRVIPTIGILMPLFALVVLGSLIFGLIIIIKKYHEAKDVERTQWKYMLVGVSLSYSLLILTNFLFVVILGSSYFTKFGPLFMLPAVFGMGYAIMRHRLLNAKAVATEILTFAILSISLFEVLVADNAWKLILRINLFGLFFLFGVFLIRSVVGEVEQREKLEVLTKELAAANEKLKELDRLKSEFLSFASHQIKAPLAAIKGFATLIYDGTYGQVSDQTKEGALKIKNSSDRLTQLVINFINIRKIEEGKMEYKFEKINCADLVKEINIELEPLARNKKIDLSFESVSSDIFVSADTQALRQVFQNLIENAIKYTDEGFVMVRVETSDNQMVFSVSDSGHGMSQELLPQLFEEFHRDKDEKKIEGSGLGLYIAKQIVEAHKGKIWAESGGEGKGSAFFVELPLA</sequence>
<dbReference type="PRINTS" id="PR00344">
    <property type="entry name" value="BCTRLSENSOR"/>
</dbReference>
<dbReference type="SUPFAM" id="SSF55874">
    <property type="entry name" value="ATPase domain of HSP90 chaperone/DNA topoisomerase II/histidine kinase"/>
    <property type="match status" value="1"/>
</dbReference>
<dbReference type="InterPro" id="IPR036890">
    <property type="entry name" value="HATPase_C_sf"/>
</dbReference>
<dbReference type="AlphaFoldDB" id="A0A1F8EFT8"/>
<evidence type="ECO:0000256" key="3">
    <source>
        <dbReference type="ARBA" id="ARBA00022553"/>
    </source>
</evidence>
<evidence type="ECO:0000313" key="10">
    <source>
        <dbReference type="EMBL" id="OGM99716.1"/>
    </source>
</evidence>
<dbReference type="Gene3D" id="1.10.287.130">
    <property type="match status" value="1"/>
</dbReference>
<feature type="coiled-coil region" evidence="7">
    <location>
        <begin position="278"/>
        <end position="308"/>
    </location>
</feature>
<dbReference type="Proteomes" id="UP000177594">
    <property type="component" value="Unassembled WGS sequence"/>
</dbReference>
<dbReference type="EMBL" id="MGIZ01000011">
    <property type="protein sequence ID" value="OGM99716.1"/>
    <property type="molecule type" value="Genomic_DNA"/>
</dbReference>
<keyword evidence="8" id="KW-1133">Transmembrane helix</keyword>
<keyword evidence="4" id="KW-0808">Transferase</keyword>
<organism evidence="10 11">
    <name type="scientific">Candidatus Yanofskybacteria bacterium RIFCSPHIGHO2_01_FULL_39_8b</name>
    <dbReference type="NCBI Taxonomy" id="1802659"/>
    <lineage>
        <taxon>Bacteria</taxon>
        <taxon>Candidatus Yanofskyibacteriota</taxon>
    </lineage>
</organism>
<comment type="caution">
    <text evidence="10">The sequence shown here is derived from an EMBL/GenBank/DDBJ whole genome shotgun (WGS) entry which is preliminary data.</text>
</comment>
<feature type="transmembrane region" description="Helical" evidence="8">
    <location>
        <begin position="59"/>
        <end position="83"/>
    </location>
</feature>
<evidence type="ECO:0000313" key="11">
    <source>
        <dbReference type="Proteomes" id="UP000177594"/>
    </source>
</evidence>
<dbReference type="SMART" id="SM00388">
    <property type="entry name" value="HisKA"/>
    <property type="match status" value="1"/>
</dbReference>
<dbReference type="EC" id="2.7.13.3" evidence="2"/>
<dbReference type="FunFam" id="3.30.565.10:FF:000006">
    <property type="entry name" value="Sensor histidine kinase WalK"/>
    <property type="match status" value="1"/>
</dbReference>
<dbReference type="CDD" id="cd00082">
    <property type="entry name" value="HisKA"/>
    <property type="match status" value="1"/>
</dbReference>
<protein>
    <recommendedName>
        <fullName evidence="2">histidine kinase</fullName>
        <ecNumber evidence="2">2.7.13.3</ecNumber>
    </recommendedName>
</protein>
<evidence type="ECO:0000259" key="9">
    <source>
        <dbReference type="PROSITE" id="PS50109"/>
    </source>
</evidence>
<dbReference type="InterPro" id="IPR050736">
    <property type="entry name" value="Sensor_HK_Regulatory"/>
</dbReference>
<evidence type="ECO:0000256" key="6">
    <source>
        <dbReference type="ARBA" id="ARBA00023012"/>
    </source>
</evidence>
<feature type="transmembrane region" description="Helical" evidence="8">
    <location>
        <begin position="230"/>
        <end position="248"/>
    </location>
</feature>
<dbReference type="Pfam" id="PF02518">
    <property type="entry name" value="HATPase_c"/>
    <property type="match status" value="1"/>
</dbReference>
<dbReference type="InterPro" id="IPR031621">
    <property type="entry name" value="HisKA_7TM"/>
</dbReference>
<evidence type="ECO:0000256" key="5">
    <source>
        <dbReference type="ARBA" id="ARBA00022777"/>
    </source>
</evidence>
<keyword evidence="3" id="KW-0597">Phosphoprotein</keyword>
<feature type="transmembrane region" description="Helical" evidence="8">
    <location>
        <begin position="34"/>
        <end position="53"/>
    </location>
</feature>
<feature type="transmembrane region" description="Helical" evidence="8">
    <location>
        <begin position="95"/>
        <end position="121"/>
    </location>
</feature>
<feature type="transmembrane region" description="Helical" evidence="8">
    <location>
        <begin position="201"/>
        <end position="218"/>
    </location>
</feature>
<keyword evidence="6" id="KW-0902">Two-component regulatory system</keyword>